<dbReference type="GO" id="GO:0046872">
    <property type="term" value="F:metal ion binding"/>
    <property type="evidence" value="ECO:0007669"/>
    <property type="project" value="UniProtKB-KW"/>
</dbReference>
<dbReference type="PANTHER" id="PTHR46173">
    <property type="entry name" value="CCA TRNA NUCLEOTIDYLTRANSFERASE 1, MITOCHONDRIAL"/>
    <property type="match status" value="1"/>
</dbReference>
<keyword evidence="4" id="KW-0548">Nucleotidyltransferase</keyword>
<evidence type="ECO:0000256" key="2">
    <source>
        <dbReference type="ARBA" id="ARBA00022679"/>
    </source>
</evidence>
<evidence type="ECO:0000256" key="1">
    <source>
        <dbReference type="ARBA" id="ARBA00001946"/>
    </source>
</evidence>
<dbReference type="GO" id="GO:0016779">
    <property type="term" value="F:nucleotidyltransferase activity"/>
    <property type="evidence" value="ECO:0007669"/>
    <property type="project" value="UniProtKB-KW"/>
</dbReference>
<sequence>VVGPLARRFAADGQRLYLVGGVVRDVLLGRIGDHPDFDLTTDAPPDRIRRLIEGVADAVWLQGEKFGTIGARLGAHTFEITTHRAEAYLSDSRKPVVSFSTRLEDDLLRRDFTVNAMAFDVVDETLHDPLGGQADLDARLLRTPLAPEESFSDDPLRTLRAARFLAGYELTAAPGLLEAAGSVAERLRIVSAERIRDELWRLFALPDPGVGFAFLDEARLLPLLLPEVSDRSVEQRAEAFRRSVAAEPVPEVRLAALLLEMPAPELDGRLRALRLSGEQRTKVLGLVSAVGRVRERTDDGWSDEAVRRLAASAGDQLAATVALATAAGVATGILQTRLGALRADGELDDLGPALGGAEVIDLLGLEPGPDVGEALAWLADLRFGEGRLDPDEEGRRLVAWWEGR</sequence>
<dbReference type="InterPro" id="IPR043519">
    <property type="entry name" value="NT_sf"/>
</dbReference>
<evidence type="ECO:0000259" key="8">
    <source>
        <dbReference type="Pfam" id="PF01743"/>
    </source>
</evidence>
<dbReference type="AlphaFoldDB" id="A0A381NED0"/>
<dbReference type="GO" id="GO:0008033">
    <property type="term" value="P:tRNA processing"/>
    <property type="evidence" value="ECO:0007669"/>
    <property type="project" value="UniProtKB-KW"/>
</dbReference>
<feature type="non-terminal residue" evidence="10">
    <location>
        <position position="1"/>
    </location>
</feature>
<dbReference type="InterPro" id="IPR050264">
    <property type="entry name" value="Bact_CCA-adding_enz_type3_sf"/>
</dbReference>
<keyword evidence="3" id="KW-0819">tRNA processing</keyword>
<dbReference type="EMBL" id="UINC01000259">
    <property type="protein sequence ID" value="SUZ52168.1"/>
    <property type="molecule type" value="Genomic_DNA"/>
</dbReference>
<organism evidence="10">
    <name type="scientific">marine metagenome</name>
    <dbReference type="NCBI Taxonomy" id="408172"/>
    <lineage>
        <taxon>unclassified sequences</taxon>
        <taxon>metagenomes</taxon>
        <taxon>ecological metagenomes</taxon>
    </lineage>
</organism>
<evidence type="ECO:0000256" key="3">
    <source>
        <dbReference type="ARBA" id="ARBA00022694"/>
    </source>
</evidence>
<dbReference type="Gene3D" id="3.30.460.10">
    <property type="entry name" value="Beta Polymerase, domain 2"/>
    <property type="match status" value="1"/>
</dbReference>
<name>A0A381NED0_9ZZZZ</name>
<keyword evidence="2" id="KW-0808">Transferase</keyword>
<dbReference type="Pfam" id="PF01743">
    <property type="entry name" value="PolyA_pol"/>
    <property type="match status" value="1"/>
</dbReference>
<evidence type="ECO:0008006" key="11">
    <source>
        <dbReference type="Google" id="ProtNLM"/>
    </source>
</evidence>
<dbReference type="Pfam" id="PF12627">
    <property type="entry name" value="PolyA_pol_RNAbd"/>
    <property type="match status" value="1"/>
</dbReference>
<evidence type="ECO:0000256" key="4">
    <source>
        <dbReference type="ARBA" id="ARBA00022695"/>
    </source>
</evidence>
<keyword evidence="5" id="KW-0479">Metal-binding</keyword>
<dbReference type="CDD" id="cd05398">
    <property type="entry name" value="NT_ClassII-CCAase"/>
    <property type="match status" value="1"/>
</dbReference>
<feature type="domain" description="tRNA nucleotidyltransferase/poly(A) polymerase RNA and SrmB- binding" evidence="9">
    <location>
        <begin position="176"/>
        <end position="229"/>
    </location>
</feature>
<reference evidence="10" key="1">
    <citation type="submission" date="2018-05" db="EMBL/GenBank/DDBJ databases">
        <authorList>
            <person name="Lanie J.A."/>
            <person name="Ng W.-L."/>
            <person name="Kazmierczak K.M."/>
            <person name="Andrzejewski T.M."/>
            <person name="Davidsen T.M."/>
            <person name="Wayne K.J."/>
            <person name="Tettelin H."/>
            <person name="Glass J.I."/>
            <person name="Rusch D."/>
            <person name="Podicherti R."/>
            <person name="Tsui H.-C.T."/>
            <person name="Winkler M.E."/>
        </authorList>
    </citation>
    <scope>NUCLEOTIDE SEQUENCE</scope>
</reference>
<evidence type="ECO:0000313" key="10">
    <source>
        <dbReference type="EMBL" id="SUZ52168.1"/>
    </source>
</evidence>
<evidence type="ECO:0000256" key="6">
    <source>
        <dbReference type="ARBA" id="ARBA00022741"/>
    </source>
</evidence>
<comment type="cofactor">
    <cofactor evidence="1">
        <name>Mg(2+)</name>
        <dbReference type="ChEBI" id="CHEBI:18420"/>
    </cofactor>
</comment>
<dbReference type="InterPro" id="IPR032828">
    <property type="entry name" value="PolyA_RNA-bd"/>
</dbReference>
<dbReference type="SUPFAM" id="SSF81301">
    <property type="entry name" value="Nucleotidyltransferase"/>
    <property type="match status" value="1"/>
</dbReference>
<dbReference type="Gene3D" id="1.10.3090.10">
    <property type="entry name" value="cca-adding enzyme, domain 2"/>
    <property type="match status" value="1"/>
</dbReference>
<dbReference type="InterPro" id="IPR002646">
    <property type="entry name" value="PolA_pol_head_dom"/>
</dbReference>
<dbReference type="SUPFAM" id="SSF81891">
    <property type="entry name" value="Poly A polymerase C-terminal region-like"/>
    <property type="match status" value="1"/>
</dbReference>
<dbReference type="GO" id="GO:0000166">
    <property type="term" value="F:nucleotide binding"/>
    <property type="evidence" value="ECO:0007669"/>
    <property type="project" value="UniProtKB-KW"/>
</dbReference>
<evidence type="ECO:0000259" key="9">
    <source>
        <dbReference type="Pfam" id="PF12627"/>
    </source>
</evidence>
<dbReference type="PANTHER" id="PTHR46173:SF1">
    <property type="entry name" value="CCA TRNA NUCLEOTIDYLTRANSFERASE 1, MITOCHONDRIAL"/>
    <property type="match status" value="1"/>
</dbReference>
<protein>
    <recommendedName>
        <fullName evidence="11">Poly A polymerase head domain-containing protein</fullName>
    </recommendedName>
</protein>
<gene>
    <name evidence="10" type="ORF">METZ01_LOCUS5022</name>
</gene>
<accession>A0A381NED0</accession>
<evidence type="ECO:0000256" key="5">
    <source>
        <dbReference type="ARBA" id="ARBA00022723"/>
    </source>
</evidence>
<dbReference type="GO" id="GO:0000049">
    <property type="term" value="F:tRNA binding"/>
    <property type="evidence" value="ECO:0007669"/>
    <property type="project" value="TreeGrafter"/>
</dbReference>
<feature type="domain" description="Poly A polymerase head" evidence="8">
    <location>
        <begin position="16"/>
        <end position="142"/>
    </location>
</feature>
<keyword evidence="7" id="KW-0460">Magnesium</keyword>
<evidence type="ECO:0000256" key="7">
    <source>
        <dbReference type="ARBA" id="ARBA00022842"/>
    </source>
</evidence>
<proteinExistence type="predicted"/>
<keyword evidence="6" id="KW-0547">Nucleotide-binding</keyword>